<reference evidence="1" key="1">
    <citation type="journal article" date="2020" name="mSystems">
        <title>Genome- and Community-Level Interaction Insights into Carbon Utilization and Element Cycling Functions of Hydrothermarchaeota in Hydrothermal Sediment.</title>
        <authorList>
            <person name="Zhou Z."/>
            <person name="Liu Y."/>
            <person name="Xu W."/>
            <person name="Pan J."/>
            <person name="Luo Z.H."/>
            <person name="Li M."/>
        </authorList>
    </citation>
    <scope>NUCLEOTIDE SEQUENCE [LARGE SCALE GENOMIC DNA]</scope>
    <source>
        <strain evidence="1">HyVt-485</strain>
    </source>
</reference>
<name>A0A7C5LW17_9PROT</name>
<dbReference type="AlphaFoldDB" id="A0A7C5LW17"/>
<accession>A0A7C5LW17</accession>
<protein>
    <submittedName>
        <fullName evidence="1">Uncharacterized protein</fullName>
    </submittedName>
</protein>
<dbReference type="Proteomes" id="UP000885830">
    <property type="component" value="Unassembled WGS sequence"/>
</dbReference>
<evidence type="ECO:0000313" key="1">
    <source>
        <dbReference type="EMBL" id="HHL43650.1"/>
    </source>
</evidence>
<proteinExistence type="predicted"/>
<comment type="caution">
    <text evidence="1">The sequence shown here is derived from an EMBL/GenBank/DDBJ whole genome shotgun (WGS) entry which is preliminary data.</text>
</comment>
<organism evidence="1">
    <name type="scientific">Hellea balneolensis</name>
    <dbReference type="NCBI Taxonomy" id="287478"/>
    <lineage>
        <taxon>Bacteria</taxon>
        <taxon>Pseudomonadati</taxon>
        <taxon>Pseudomonadota</taxon>
        <taxon>Alphaproteobacteria</taxon>
        <taxon>Maricaulales</taxon>
        <taxon>Robiginitomaculaceae</taxon>
        <taxon>Hellea</taxon>
    </lineage>
</organism>
<dbReference type="EMBL" id="DRMJ01000446">
    <property type="protein sequence ID" value="HHL43650.1"/>
    <property type="molecule type" value="Genomic_DNA"/>
</dbReference>
<gene>
    <name evidence="1" type="ORF">ENJ42_08535</name>
</gene>
<sequence length="119" mass="13458">MTYLDPIKLAGIKSKSRRPYFFESKEAERVMAITMAVAQELAVVRARLDTVERILEKKGIMTQDEIEKFEPDDKAAAEGGAWTQEYIARILRIVQQEAEAVEIKDEPSAEEQVPVFAAD</sequence>